<dbReference type="PROSITE" id="PS50043">
    <property type="entry name" value="HTH_LUXR_2"/>
    <property type="match status" value="1"/>
</dbReference>
<dbReference type="InterPro" id="IPR036388">
    <property type="entry name" value="WH-like_DNA-bd_sf"/>
</dbReference>
<keyword evidence="1" id="KW-0805">Transcription regulation</keyword>
<evidence type="ECO:0000256" key="3">
    <source>
        <dbReference type="ARBA" id="ARBA00023163"/>
    </source>
</evidence>
<dbReference type="EMBL" id="BARS01028912">
    <property type="protein sequence ID" value="GAF99871.1"/>
    <property type="molecule type" value="Genomic_DNA"/>
</dbReference>
<dbReference type="PANTHER" id="PTHR44688:SF16">
    <property type="entry name" value="DNA-BINDING TRANSCRIPTIONAL ACTIVATOR DEVR_DOSR"/>
    <property type="match status" value="1"/>
</dbReference>
<evidence type="ECO:0000256" key="2">
    <source>
        <dbReference type="ARBA" id="ARBA00023125"/>
    </source>
</evidence>
<dbReference type="GO" id="GO:0003677">
    <property type="term" value="F:DNA binding"/>
    <property type="evidence" value="ECO:0007669"/>
    <property type="project" value="UniProtKB-KW"/>
</dbReference>
<dbReference type="SMART" id="SM00421">
    <property type="entry name" value="HTH_LUXR"/>
    <property type="match status" value="1"/>
</dbReference>
<proteinExistence type="predicted"/>
<dbReference type="GO" id="GO:0006355">
    <property type="term" value="P:regulation of DNA-templated transcription"/>
    <property type="evidence" value="ECO:0007669"/>
    <property type="project" value="InterPro"/>
</dbReference>
<gene>
    <name evidence="5" type="ORF">S01H1_45267</name>
</gene>
<keyword evidence="2" id="KW-0238">DNA-binding</keyword>
<evidence type="ECO:0000259" key="4">
    <source>
        <dbReference type="PROSITE" id="PS50043"/>
    </source>
</evidence>
<evidence type="ECO:0000313" key="5">
    <source>
        <dbReference type="EMBL" id="GAF99871.1"/>
    </source>
</evidence>
<feature type="non-terminal residue" evidence="5">
    <location>
        <position position="1"/>
    </location>
</feature>
<reference evidence="5" key="1">
    <citation type="journal article" date="2014" name="Front. Microbiol.">
        <title>High frequency of phylogenetically diverse reductive dehalogenase-homologous genes in deep subseafloor sedimentary metagenomes.</title>
        <authorList>
            <person name="Kawai M."/>
            <person name="Futagami T."/>
            <person name="Toyoda A."/>
            <person name="Takaki Y."/>
            <person name="Nishi S."/>
            <person name="Hori S."/>
            <person name="Arai W."/>
            <person name="Tsubouchi T."/>
            <person name="Morono Y."/>
            <person name="Uchiyama I."/>
            <person name="Ito T."/>
            <person name="Fujiyama A."/>
            <person name="Inagaki F."/>
            <person name="Takami H."/>
        </authorList>
    </citation>
    <scope>NUCLEOTIDE SEQUENCE</scope>
    <source>
        <strain evidence="5">Expedition CK06-06</strain>
    </source>
</reference>
<keyword evidence="3" id="KW-0804">Transcription</keyword>
<feature type="domain" description="HTH luxR-type" evidence="4">
    <location>
        <begin position="22"/>
        <end position="87"/>
    </location>
</feature>
<dbReference type="Pfam" id="PF00196">
    <property type="entry name" value="GerE"/>
    <property type="match status" value="1"/>
</dbReference>
<dbReference type="PANTHER" id="PTHR44688">
    <property type="entry name" value="DNA-BINDING TRANSCRIPTIONAL ACTIVATOR DEVR_DOSR"/>
    <property type="match status" value="1"/>
</dbReference>
<organism evidence="5">
    <name type="scientific">marine sediment metagenome</name>
    <dbReference type="NCBI Taxonomy" id="412755"/>
    <lineage>
        <taxon>unclassified sequences</taxon>
        <taxon>metagenomes</taxon>
        <taxon>ecological metagenomes</taxon>
    </lineage>
</organism>
<dbReference type="AlphaFoldDB" id="X0UKR2"/>
<dbReference type="PRINTS" id="PR00038">
    <property type="entry name" value="HTHLUXR"/>
</dbReference>
<dbReference type="SUPFAM" id="SSF46894">
    <property type="entry name" value="C-terminal effector domain of the bipartite response regulators"/>
    <property type="match status" value="1"/>
</dbReference>
<sequence>HSFDKTKNQFVAQTKLRHYYIDDNHSNFLNKRELECLLHTLQGYTANETANCLNISPKTVEGYISEVKTKLGCNKRSALFKKAMELKLVKVADLL</sequence>
<dbReference type="InterPro" id="IPR018247">
    <property type="entry name" value="EF_Hand_1_Ca_BS"/>
</dbReference>
<comment type="caution">
    <text evidence="5">The sequence shown here is derived from an EMBL/GenBank/DDBJ whole genome shotgun (WGS) entry which is preliminary data.</text>
</comment>
<evidence type="ECO:0000256" key="1">
    <source>
        <dbReference type="ARBA" id="ARBA00023015"/>
    </source>
</evidence>
<accession>X0UKR2</accession>
<name>X0UKR2_9ZZZZ</name>
<dbReference type="InterPro" id="IPR016032">
    <property type="entry name" value="Sig_transdc_resp-reg_C-effctor"/>
</dbReference>
<protein>
    <recommendedName>
        <fullName evidence="4">HTH luxR-type domain-containing protein</fullName>
    </recommendedName>
</protein>
<dbReference type="CDD" id="cd06170">
    <property type="entry name" value="LuxR_C_like"/>
    <property type="match status" value="1"/>
</dbReference>
<dbReference type="InterPro" id="IPR000792">
    <property type="entry name" value="Tscrpt_reg_LuxR_C"/>
</dbReference>
<dbReference type="PROSITE" id="PS00018">
    <property type="entry name" value="EF_HAND_1"/>
    <property type="match status" value="1"/>
</dbReference>
<dbReference type="Gene3D" id="1.10.10.10">
    <property type="entry name" value="Winged helix-like DNA-binding domain superfamily/Winged helix DNA-binding domain"/>
    <property type="match status" value="1"/>
</dbReference>